<dbReference type="GO" id="GO:1904680">
    <property type="term" value="F:peptide transmembrane transporter activity"/>
    <property type="evidence" value="ECO:0007669"/>
    <property type="project" value="TreeGrafter"/>
</dbReference>
<feature type="signal peptide" evidence="4">
    <location>
        <begin position="1"/>
        <end position="21"/>
    </location>
</feature>
<gene>
    <name evidence="6" type="ORF">HKW67_11135</name>
</gene>
<dbReference type="Pfam" id="PF00496">
    <property type="entry name" value="SBP_bac_5"/>
    <property type="match status" value="1"/>
</dbReference>
<dbReference type="Proteomes" id="UP000500938">
    <property type="component" value="Chromosome"/>
</dbReference>
<protein>
    <submittedName>
        <fullName evidence="6">Peptide ABC transporter substrate-binding protein</fullName>
    </submittedName>
</protein>
<dbReference type="KEGG" id="ggr:HKW67_11135"/>
<dbReference type="SUPFAM" id="SSF53850">
    <property type="entry name" value="Periplasmic binding protein-like II"/>
    <property type="match status" value="1"/>
</dbReference>
<feature type="chain" id="PRO_5026785474" evidence="4">
    <location>
        <begin position="22"/>
        <end position="556"/>
    </location>
</feature>
<evidence type="ECO:0000256" key="2">
    <source>
        <dbReference type="ARBA" id="ARBA00022448"/>
    </source>
</evidence>
<accession>A0A6M4IT74</accession>
<sequence length="556" mass="61813">MRLSKTRWLAGLLSFSLVACPGEGPPPKADGDTGGTLIVTVPAEPSTLFPPLMSGTQGAAIVGVIFDRLAEIGDGLETYGDQGFQKRLASSWTWSTDSLSIAFTLDSLARWHDGQPVTADDVRYTFRVYTSDSLVLEQKSLLDNIDSVSVRDPRTAVFWFKRRMPRQFYDATYHMYVLPAHLLDTIPMAKLESAPFGRNPVGTGRFRFARWEPGQRIEIIADTANRRGRAKLDRVIWSIAPDFGASTVKLFAGEADFLEQLRPENLAQVARTPSLRLIDNRTLSYGYLGFNLRDSKDQARPNPLFGDLRVRRALHMAVDRERLVRNVFDSLGMVALAPAPRALIPDTAAFKQLPYDVAAARALLDSAGWRDSDNDGVRDRNGVPLAFGILIPSSSTSRQRYAVLLQEQYRAIGVKATPQVLENNAWSDAVDSHAFDAYLGGWQPSPGLVGLTQTWASRGSSNAGRYDSPVFDALLDSALTTFDPTASRRYWARAFQQIDDDVPAVWLYEQRSPVAIHRRFITKPLRADGWFVGLADWRVDPAQRIDRDRIGLGTPP</sequence>
<name>A0A6M4IT74_9BACT</name>
<evidence type="ECO:0000313" key="6">
    <source>
        <dbReference type="EMBL" id="QJR36022.1"/>
    </source>
</evidence>
<keyword evidence="2" id="KW-0813">Transport</keyword>
<dbReference type="PROSITE" id="PS51257">
    <property type="entry name" value="PROKAR_LIPOPROTEIN"/>
    <property type="match status" value="1"/>
</dbReference>
<dbReference type="PANTHER" id="PTHR30290">
    <property type="entry name" value="PERIPLASMIC BINDING COMPONENT OF ABC TRANSPORTER"/>
    <property type="match status" value="1"/>
</dbReference>
<dbReference type="RefSeq" id="WP_171225453.1">
    <property type="nucleotide sequence ID" value="NZ_CP053085.1"/>
</dbReference>
<comment type="similarity">
    <text evidence="1">Belongs to the bacterial solute-binding protein 5 family.</text>
</comment>
<organism evidence="6 7">
    <name type="scientific">Gemmatimonas groenlandica</name>
    <dbReference type="NCBI Taxonomy" id="2732249"/>
    <lineage>
        <taxon>Bacteria</taxon>
        <taxon>Pseudomonadati</taxon>
        <taxon>Gemmatimonadota</taxon>
        <taxon>Gemmatimonadia</taxon>
        <taxon>Gemmatimonadales</taxon>
        <taxon>Gemmatimonadaceae</taxon>
        <taxon>Gemmatimonas</taxon>
    </lineage>
</organism>
<dbReference type="Gene3D" id="3.10.105.10">
    <property type="entry name" value="Dipeptide-binding Protein, Domain 3"/>
    <property type="match status" value="1"/>
</dbReference>
<dbReference type="Gene3D" id="3.90.76.10">
    <property type="entry name" value="Dipeptide-binding Protein, Domain 1"/>
    <property type="match status" value="1"/>
</dbReference>
<dbReference type="CDD" id="cd08513">
    <property type="entry name" value="PBP2_thermophilic_Hb8_like"/>
    <property type="match status" value="1"/>
</dbReference>
<dbReference type="AlphaFoldDB" id="A0A6M4IT74"/>
<dbReference type="PIRSF" id="PIRSF002741">
    <property type="entry name" value="MppA"/>
    <property type="match status" value="1"/>
</dbReference>
<evidence type="ECO:0000313" key="7">
    <source>
        <dbReference type="Proteomes" id="UP000500938"/>
    </source>
</evidence>
<evidence type="ECO:0000259" key="5">
    <source>
        <dbReference type="Pfam" id="PF00496"/>
    </source>
</evidence>
<feature type="domain" description="Solute-binding protein family 5" evidence="5">
    <location>
        <begin position="85"/>
        <end position="446"/>
    </location>
</feature>
<keyword evidence="3 4" id="KW-0732">Signal</keyword>
<dbReference type="GO" id="GO:0015833">
    <property type="term" value="P:peptide transport"/>
    <property type="evidence" value="ECO:0007669"/>
    <property type="project" value="TreeGrafter"/>
</dbReference>
<dbReference type="GO" id="GO:0043190">
    <property type="term" value="C:ATP-binding cassette (ABC) transporter complex"/>
    <property type="evidence" value="ECO:0007669"/>
    <property type="project" value="InterPro"/>
</dbReference>
<keyword evidence="7" id="KW-1185">Reference proteome</keyword>
<dbReference type="Gene3D" id="3.40.190.10">
    <property type="entry name" value="Periplasmic binding protein-like II"/>
    <property type="match status" value="1"/>
</dbReference>
<reference evidence="6 7" key="1">
    <citation type="submission" date="2020-05" db="EMBL/GenBank/DDBJ databases">
        <title>Complete genome sequence of Gemmatimonas greenlandica TET16.</title>
        <authorList>
            <person name="Zeng Y."/>
        </authorList>
    </citation>
    <scope>NUCLEOTIDE SEQUENCE [LARGE SCALE GENOMIC DNA]</scope>
    <source>
        <strain evidence="6 7">TET16</strain>
    </source>
</reference>
<evidence type="ECO:0000256" key="4">
    <source>
        <dbReference type="SAM" id="SignalP"/>
    </source>
</evidence>
<evidence type="ECO:0000256" key="1">
    <source>
        <dbReference type="ARBA" id="ARBA00005695"/>
    </source>
</evidence>
<dbReference type="EMBL" id="CP053085">
    <property type="protein sequence ID" value="QJR36022.1"/>
    <property type="molecule type" value="Genomic_DNA"/>
</dbReference>
<evidence type="ECO:0000256" key="3">
    <source>
        <dbReference type="ARBA" id="ARBA00022729"/>
    </source>
</evidence>
<dbReference type="InterPro" id="IPR039424">
    <property type="entry name" value="SBP_5"/>
</dbReference>
<dbReference type="InterPro" id="IPR000914">
    <property type="entry name" value="SBP_5_dom"/>
</dbReference>
<dbReference type="GO" id="GO:0030288">
    <property type="term" value="C:outer membrane-bounded periplasmic space"/>
    <property type="evidence" value="ECO:0007669"/>
    <property type="project" value="UniProtKB-ARBA"/>
</dbReference>
<proteinExistence type="inferred from homology"/>
<dbReference type="InterPro" id="IPR030678">
    <property type="entry name" value="Peptide/Ni-bd"/>
</dbReference>
<dbReference type="PANTHER" id="PTHR30290:SF9">
    <property type="entry name" value="OLIGOPEPTIDE-BINDING PROTEIN APPA"/>
    <property type="match status" value="1"/>
</dbReference>